<protein>
    <submittedName>
        <fullName evidence="2">Uncharacterized protein</fullName>
    </submittedName>
</protein>
<feature type="compositionally biased region" description="Low complexity" evidence="1">
    <location>
        <begin position="547"/>
        <end position="564"/>
    </location>
</feature>
<evidence type="ECO:0000313" key="2">
    <source>
        <dbReference type="EMBL" id="KAJ4016176.1"/>
    </source>
</evidence>
<sequence>MPFDFKAYDQKCQGLTLEELQREWEHYTRLISGAATSTAVSGCAIPLTLGVSTIGVAMAAPAIHNARKKREIIERHLNRLNATHHTRKRDVLGSLAVSGTIGMVTLGVGTMGADAVATAGAEHGIQSIVANETAIKIVSHAALDGAGMMVEHKHTDYLKKKDAKKAFQKAGVFQAVQDAKAAEAGYTVQQYPNGGQYAVTGPSQALPMPPPSYSVAVGQAPVQPTYLLTSNGYPQDFKSQPVAQPITYLASQPTRPQQAYDNSQQQQVPISYAPSRMPSANGQAFSPPQTPATQYPPQQQAQPAIASYTPVPTAQPFDMSAIQQALPMTPAPTASCQPPPRQCAPMSPAQDHIAQSPPAQIPGAPQAGHCPPVAVGYIPPPPPPPTPSGYAPSITVHPQPALQFVPAGQMSPPMGSTSVIHSPQQVLRNTGYQPSTQPQTDIQPGYLTPQSTNNYQAPPSVDPNRRDSMISTQSFTPQPYNPQHYGPINEQEQVYNASNPSMTSTPITAPQAVPPPMQYQMPPTPLPTGSTMNAYQCDNKGSYFPIQAQTPQATGGTQTAYQPQYYPPMPVTQ</sequence>
<feature type="compositionally biased region" description="Low complexity" evidence="1">
    <location>
        <begin position="353"/>
        <end position="371"/>
    </location>
</feature>
<accession>A0A9W8PT20</accession>
<feature type="region of interest" description="Disordered" evidence="1">
    <location>
        <begin position="329"/>
        <end position="371"/>
    </location>
</feature>
<name>A0A9W8PT20_9HYPO</name>
<gene>
    <name evidence="2" type="ORF">NW766_004366</name>
</gene>
<feature type="region of interest" description="Disordered" evidence="1">
    <location>
        <begin position="546"/>
        <end position="573"/>
    </location>
</feature>
<organism evidence="2 3">
    <name type="scientific">Fusarium irregulare</name>
    <dbReference type="NCBI Taxonomy" id="2494466"/>
    <lineage>
        <taxon>Eukaryota</taxon>
        <taxon>Fungi</taxon>
        <taxon>Dikarya</taxon>
        <taxon>Ascomycota</taxon>
        <taxon>Pezizomycotina</taxon>
        <taxon>Sordariomycetes</taxon>
        <taxon>Hypocreomycetidae</taxon>
        <taxon>Hypocreales</taxon>
        <taxon>Nectriaceae</taxon>
        <taxon>Fusarium</taxon>
        <taxon>Fusarium incarnatum-equiseti species complex</taxon>
    </lineage>
</organism>
<evidence type="ECO:0000256" key="1">
    <source>
        <dbReference type="SAM" id="MobiDB-lite"/>
    </source>
</evidence>
<dbReference type="AlphaFoldDB" id="A0A9W8PT20"/>
<feature type="compositionally biased region" description="Polar residues" evidence="1">
    <location>
        <begin position="469"/>
        <end position="478"/>
    </location>
</feature>
<keyword evidence="3" id="KW-1185">Reference proteome</keyword>
<dbReference type="Proteomes" id="UP001152130">
    <property type="component" value="Unassembled WGS sequence"/>
</dbReference>
<feature type="region of interest" description="Disordered" evidence="1">
    <location>
        <begin position="429"/>
        <end position="487"/>
    </location>
</feature>
<feature type="compositionally biased region" description="Polar residues" evidence="1">
    <location>
        <begin position="429"/>
        <end position="457"/>
    </location>
</feature>
<dbReference type="OrthoDB" id="5394233at2759"/>
<feature type="region of interest" description="Disordered" evidence="1">
    <location>
        <begin position="273"/>
        <end position="303"/>
    </location>
</feature>
<proteinExistence type="predicted"/>
<reference evidence="2" key="1">
    <citation type="submission" date="2022-10" db="EMBL/GenBank/DDBJ databases">
        <title>Fusarium specimens isolated from Avocado Roots.</title>
        <authorList>
            <person name="Stajich J."/>
            <person name="Roper C."/>
            <person name="Heimlech-Rivalta G."/>
        </authorList>
    </citation>
    <scope>NUCLEOTIDE SEQUENCE</scope>
    <source>
        <strain evidence="2">CF00143</strain>
    </source>
</reference>
<evidence type="ECO:0000313" key="3">
    <source>
        <dbReference type="Proteomes" id="UP001152130"/>
    </source>
</evidence>
<feature type="compositionally biased region" description="Low complexity" evidence="1">
    <location>
        <begin position="291"/>
        <end position="303"/>
    </location>
</feature>
<dbReference type="EMBL" id="JAPDHF010000006">
    <property type="protein sequence ID" value="KAJ4016176.1"/>
    <property type="molecule type" value="Genomic_DNA"/>
</dbReference>
<comment type="caution">
    <text evidence="2">The sequence shown here is derived from an EMBL/GenBank/DDBJ whole genome shotgun (WGS) entry which is preliminary data.</text>
</comment>